<keyword evidence="2" id="KW-0812">Transmembrane</keyword>
<name>A0A849BPZ0_9ACTN</name>
<feature type="transmembrane region" description="Helical" evidence="2">
    <location>
        <begin position="140"/>
        <end position="157"/>
    </location>
</feature>
<feature type="transmembrane region" description="Helical" evidence="2">
    <location>
        <begin position="109"/>
        <end position="128"/>
    </location>
</feature>
<reference evidence="3 4" key="1">
    <citation type="submission" date="2020-05" db="EMBL/GenBank/DDBJ databases">
        <title>MicrobeNet Type strains.</title>
        <authorList>
            <person name="Nicholson A.C."/>
        </authorList>
    </citation>
    <scope>NUCLEOTIDE SEQUENCE [LARGE SCALE GENOMIC DNA]</scope>
    <source>
        <strain evidence="3 4">JCM 14547</strain>
    </source>
</reference>
<dbReference type="EMBL" id="JABEMA010000158">
    <property type="protein sequence ID" value="NNH23545.1"/>
    <property type="molecule type" value="Genomic_DNA"/>
</dbReference>
<comment type="caution">
    <text evidence="3">The sequence shown here is derived from an EMBL/GenBank/DDBJ whole genome shotgun (WGS) entry which is preliminary data.</text>
</comment>
<feature type="compositionally biased region" description="Low complexity" evidence="1">
    <location>
        <begin position="216"/>
        <end position="231"/>
    </location>
</feature>
<organism evidence="3 4">
    <name type="scientific">Pseudokineococcus marinus</name>
    <dbReference type="NCBI Taxonomy" id="351215"/>
    <lineage>
        <taxon>Bacteria</taxon>
        <taxon>Bacillati</taxon>
        <taxon>Actinomycetota</taxon>
        <taxon>Actinomycetes</taxon>
        <taxon>Kineosporiales</taxon>
        <taxon>Kineosporiaceae</taxon>
        <taxon>Pseudokineococcus</taxon>
    </lineage>
</organism>
<sequence length="231" mass="23060">DVAAALGAAALPAADAGGLAAALLLYQGTLHWNRFRGPATGPGDWLNGVGAVLCVAALGTLLLRWTGVELPGSLVTTQAWLLQLGAVLVLLGTLPTVASLAGLLADVRIWALTTATGGFAVALAARLVDPAAGTATSRAAGVVLVVVVALVSITTMGEPHAPRPPRRRRPRAAPSSSCSSRSPSSSSPAAPSRSRPSCPSPTASWRCSASPPAPPTSSATSASSPSGARRR</sequence>
<evidence type="ECO:0000313" key="4">
    <source>
        <dbReference type="Proteomes" id="UP000555552"/>
    </source>
</evidence>
<evidence type="ECO:0000256" key="1">
    <source>
        <dbReference type="SAM" id="MobiDB-lite"/>
    </source>
</evidence>
<dbReference type="Proteomes" id="UP000555552">
    <property type="component" value="Unassembled WGS sequence"/>
</dbReference>
<keyword evidence="4" id="KW-1185">Reference proteome</keyword>
<feature type="region of interest" description="Disordered" evidence="1">
    <location>
        <begin position="157"/>
        <end position="231"/>
    </location>
</feature>
<evidence type="ECO:0000256" key="2">
    <source>
        <dbReference type="SAM" id="Phobius"/>
    </source>
</evidence>
<feature type="transmembrane region" description="Helical" evidence="2">
    <location>
        <begin position="79"/>
        <end position="103"/>
    </location>
</feature>
<keyword evidence="2" id="KW-0472">Membrane</keyword>
<feature type="compositionally biased region" description="Low complexity" evidence="1">
    <location>
        <begin position="172"/>
        <end position="201"/>
    </location>
</feature>
<evidence type="ECO:0000313" key="3">
    <source>
        <dbReference type="EMBL" id="NNH23545.1"/>
    </source>
</evidence>
<feature type="transmembrane region" description="Helical" evidence="2">
    <location>
        <begin position="45"/>
        <end position="67"/>
    </location>
</feature>
<feature type="non-terminal residue" evidence="3">
    <location>
        <position position="1"/>
    </location>
</feature>
<proteinExistence type="predicted"/>
<protein>
    <submittedName>
        <fullName evidence="3">Uncharacterized protein</fullName>
    </submittedName>
</protein>
<keyword evidence="2" id="KW-1133">Transmembrane helix</keyword>
<accession>A0A849BPZ0</accession>
<dbReference type="AlphaFoldDB" id="A0A849BPZ0"/>
<gene>
    <name evidence="3" type="ORF">HLB09_10665</name>
</gene>